<accession>A0A0K2U814</accession>
<dbReference type="GO" id="GO:0048666">
    <property type="term" value="P:neuron development"/>
    <property type="evidence" value="ECO:0007669"/>
    <property type="project" value="UniProtKB-ARBA"/>
</dbReference>
<evidence type="ECO:0000313" key="4">
    <source>
        <dbReference type="EMBL" id="CDW34368.1"/>
    </source>
</evidence>
<dbReference type="PROSITE" id="PS50056">
    <property type="entry name" value="TYR_PHOSPHATASE_2"/>
    <property type="match status" value="1"/>
</dbReference>
<dbReference type="SUPFAM" id="SSF52799">
    <property type="entry name" value="(Phosphotyrosine protein) phosphatases II"/>
    <property type="match status" value="1"/>
</dbReference>
<evidence type="ECO:0000259" key="3">
    <source>
        <dbReference type="PROSITE" id="PS50056"/>
    </source>
</evidence>
<dbReference type="EMBL" id="HACA01017007">
    <property type="protein sequence ID" value="CDW34368.1"/>
    <property type="molecule type" value="Transcribed_RNA"/>
</dbReference>
<dbReference type="InterPro" id="IPR000387">
    <property type="entry name" value="Tyr_Pase_dom"/>
</dbReference>
<evidence type="ECO:0000259" key="2">
    <source>
        <dbReference type="PROSITE" id="PS50055"/>
    </source>
</evidence>
<dbReference type="InterPro" id="IPR050348">
    <property type="entry name" value="Protein-Tyr_Phosphatase"/>
</dbReference>
<dbReference type="Gene3D" id="3.90.190.10">
    <property type="entry name" value="Protein tyrosine phosphatase superfamily"/>
    <property type="match status" value="1"/>
</dbReference>
<sequence length="520" mass="59320">MNPAGSFHGNTLTISWSPIPEASDYALAVERCDESRCSRVWTSEIRAGGKNEIQASSMDFGPCTAYNLEISAYSRANARFRVKETSPLRKECPQWGILFASIGISAVFVICGLIALFFYRRKYNITEIQRARSKVYTRIYTKDKYERSFDQEEFCKKVPDLLTELDKESNSNLTLEEGRLIESYDEGSNLAKEFRSLEILSFDTIQRRTRVADSAINRKRNRYQDVVPFDSTRVKLEKPMTIEDETGCSDYINASYISGFISVYSTSTSRIRGDSCISSNSSSNGINKNQYNSSCPPLKCRNYIAAQGPGVATTPLFWEMIWQHNVRIIVMLTNCVEGYGFNAVKCSMYWPHLVGAERKFHNVQVQLYDVQEAPDYTIRKFDVSNVSSTSSGNREIVQIQYNAWPDRTAPSDPKDLIQLIQVTRALTTMYNNTDYPGPILVHCSAGVGRSGTYIAVDQLTRMIDCDKNSKIDIFHSVYQLRRDRRHMVQTLSQYAYVYKCVLTYLNNKRKEANEKTSSIE</sequence>
<dbReference type="InterPro" id="IPR003595">
    <property type="entry name" value="Tyr_Pase_cat"/>
</dbReference>
<keyword evidence="1" id="KW-0472">Membrane</keyword>
<evidence type="ECO:0000256" key="1">
    <source>
        <dbReference type="SAM" id="Phobius"/>
    </source>
</evidence>
<keyword evidence="4" id="KW-0675">Receptor</keyword>
<reference evidence="4" key="1">
    <citation type="submission" date="2014-05" db="EMBL/GenBank/DDBJ databases">
        <authorList>
            <person name="Chronopoulou M."/>
        </authorList>
    </citation>
    <scope>NUCLEOTIDE SEQUENCE</scope>
    <source>
        <tissue evidence="4">Whole organism</tissue>
    </source>
</reference>
<dbReference type="PROSITE" id="PS00383">
    <property type="entry name" value="TYR_PHOSPHATASE_1"/>
    <property type="match status" value="1"/>
</dbReference>
<gene>
    <name evidence="4" type="primary">PTPRC</name>
</gene>
<dbReference type="CDD" id="cd00047">
    <property type="entry name" value="PTPc"/>
    <property type="match status" value="1"/>
</dbReference>
<keyword evidence="1" id="KW-0812">Transmembrane</keyword>
<dbReference type="SMART" id="SM00194">
    <property type="entry name" value="PTPc"/>
    <property type="match status" value="1"/>
</dbReference>
<dbReference type="PRINTS" id="PR00700">
    <property type="entry name" value="PRTYPHPHTASE"/>
</dbReference>
<organism evidence="4">
    <name type="scientific">Lepeophtheirus salmonis</name>
    <name type="common">Salmon louse</name>
    <name type="synonym">Caligus salmonis</name>
    <dbReference type="NCBI Taxonomy" id="72036"/>
    <lineage>
        <taxon>Eukaryota</taxon>
        <taxon>Metazoa</taxon>
        <taxon>Ecdysozoa</taxon>
        <taxon>Arthropoda</taxon>
        <taxon>Crustacea</taxon>
        <taxon>Multicrustacea</taxon>
        <taxon>Hexanauplia</taxon>
        <taxon>Copepoda</taxon>
        <taxon>Siphonostomatoida</taxon>
        <taxon>Caligidae</taxon>
        <taxon>Lepeophtheirus</taxon>
    </lineage>
</organism>
<dbReference type="PANTHER" id="PTHR19134">
    <property type="entry name" value="RECEPTOR-TYPE TYROSINE-PROTEIN PHOSPHATASE"/>
    <property type="match status" value="1"/>
</dbReference>
<keyword evidence="1" id="KW-1133">Transmembrane helix</keyword>
<dbReference type="InterPro" id="IPR016130">
    <property type="entry name" value="Tyr_Pase_AS"/>
</dbReference>
<dbReference type="Pfam" id="PF00102">
    <property type="entry name" value="Y_phosphatase"/>
    <property type="match status" value="1"/>
</dbReference>
<proteinExistence type="predicted"/>
<dbReference type="AlphaFoldDB" id="A0A0K2U814"/>
<protein>
    <submittedName>
        <fullName evidence="4">Protein tyrosine phosphatase, receptor type, C [Alligator mississippiensis]</fullName>
    </submittedName>
</protein>
<dbReference type="InterPro" id="IPR029021">
    <property type="entry name" value="Prot-tyrosine_phosphatase-like"/>
</dbReference>
<dbReference type="PANTHER" id="PTHR19134:SF449">
    <property type="entry name" value="TYROSINE-PROTEIN PHOSPHATASE 1"/>
    <property type="match status" value="1"/>
</dbReference>
<name>A0A0K2U814_LEPSM</name>
<feature type="domain" description="Tyrosine-protein phosphatase" evidence="2">
    <location>
        <begin position="190"/>
        <end position="504"/>
    </location>
</feature>
<dbReference type="PROSITE" id="PS50055">
    <property type="entry name" value="TYR_PHOSPHATASE_PTP"/>
    <property type="match status" value="1"/>
</dbReference>
<feature type="transmembrane region" description="Helical" evidence="1">
    <location>
        <begin position="95"/>
        <end position="119"/>
    </location>
</feature>
<dbReference type="OrthoDB" id="5857426at2759"/>
<dbReference type="GO" id="GO:0004725">
    <property type="term" value="F:protein tyrosine phosphatase activity"/>
    <property type="evidence" value="ECO:0007669"/>
    <property type="project" value="InterPro"/>
</dbReference>
<feature type="domain" description="Tyrosine specific protein phosphatases" evidence="3">
    <location>
        <begin position="414"/>
        <end position="495"/>
    </location>
</feature>
<dbReference type="InterPro" id="IPR000242">
    <property type="entry name" value="PTP_cat"/>
</dbReference>
<dbReference type="SMART" id="SM00404">
    <property type="entry name" value="PTPc_motif"/>
    <property type="match status" value="1"/>
</dbReference>